<feature type="transmembrane region" description="Helical" evidence="6">
    <location>
        <begin position="15"/>
        <end position="34"/>
    </location>
</feature>
<comment type="caution">
    <text evidence="8">The sequence shown here is derived from an EMBL/GenBank/DDBJ whole genome shotgun (WGS) entry which is preliminary data.</text>
</comment>
<keyword evidence="6" id="KW-0472">Membrane</keyword>
<proteinExistence type="inferred from homology"/>
<protein>
    <recommendedName>
        <fullName evidence="4">Alkaline/neutral invertase</fullName>
        <ecNumber evidence="4">3.2.1.26</ecNumber>
    </recommendedName>
</protein>
<dbReference type="GO" id="GO:0033926">
    <property type="term" value="F:endo-alpha-N-acetylgalactosaminidase activity"/>
    <property type="evidence" value="ECO:0007669"/>
    <property type="project" value="UniProtKB-UniRule"/>
</dbReference>
<dbReference type="Pfam" id="PF12899">
    <property type="entry name" value="Glyco_hydro_100"/>
    <property type="match status" value="1"/>
</dbReference>
<keyword evidence="2 4" id="KW-0119">Carbohydrate metabolism</keyword>
<reference evidence="8" key="1">
    <citation type="submission" date="2022-02" db="EMBL/GenBank/DDBJ databases">
        <authorList>
            <person name="Henning P.M."/>
            <person name="McCubbin A.G."/>
            <person name="Shore J.S."/>
        </authorList>
    </citation>
    <scope>NUCLEOTIDE SEQUENCE</scope>
    <source>
        <strain evidence="8">F60SS</strain>
        <tissue evidence="8">Leaves</tissue>
    </source>
</reference>
<gene>
    <name evidence="8" type="ORF">Tsubulata_041784</name>
</gene>
<evidence type="ECO:0000256" key="2">
    <source>
        <dbReference type="ARBA" id="ARBA00023277"/>
    </source>
</evidence>
<evidence type="ECO:0000256" key="5">
    <source>
        <dbReference type="SAM" id="MobiDB-lite"/>
    </source>
</evidence>
<dbReference type="InterPro" id="IPR011249">
    <property type="entry name" value="Metalloenz_LuxS/M16"/>
</dbReference>
<dbReference type="EC" id="3.2.1.26" evidence="4"/>
<organism evidence="8 9">
    <name type="scientific">Turnera subulata</name>
    <dbReference type="NCBI Taxonomy" id="218843"/>
    <lineage>
        <taxon>Eukaryota</taxon>
        <taxon>Viridiplantae</taxon>
        <taxon>Streptophyta</taxon>
        <taxon>Embryophyta</taxon>
        <taxon>Tracheophyta</taxon>
        <taxon>Spermatophyta</taxon>
        <taxon>Magnoliopsida</taxon>
        <taxon>eudicotyledons</taxon>
        <taxon>Gunneridae</taxon>
        <taxon>Pentapetalae</taxon>
        <taxon>rosids</taxon>
        <taxon>fabids</taxon>
        <taxon>Malpighiales</taxon>
        <taxon>Passifloraceae</taxon>
        <taxon>Turnera</taxon>
    </lineage>
</organism>
<keyword evidence="1 4" id="KW-0378">Hydrolase</keyword>
<comment type="similarity">
    <text evidence="4">Belongs to the glycosyl hydrolase 100 family.</text>
</comment>
<evidence type="ECO:0000259" key="7">
    <source>
        <dbReference type="Pfam" id="PF17246"/>
    </source>
</evidence>
<dbReference type="PANTHER" id="PTHR31916">
    <property type="match status" value="1"/>
</dbReference>
<keyword evidence="3 4" id="KW-0326">Glycosidase</keyword>
<feature type="region of interest" description="Disordered" evidence="5">
    <location>
        <begin position="48"/>
        <end position="111"/>
    </location>
</feature>
<feature type="compositionally biased region" description="Low complexity" evidence="5">
    <location>
        <begin position="73"/>
        <end position="82"/>
    </location>
</feature>
<evidence type="ECO:0000313" key="9">
    <source>
        <dbReference type="Proteomes" id="UP001141552"/>
    </source>
</evidence>
<dbReference type="OrthoDB" id="1926161at2759"/>
<dbReference type="SUPFAM" id="SSF63411">
    <property type="entry name" value="LuxS/MPP-like metallohydrolase"/>
    <property type="match status" value="1"/>
</dbReference>
<evidence type="ECO:0000256" key="3">
    <source>
        <dbReference type="ARBA" id="ARBA00023295"/>
    </source>
</evidence>
<dbReference type="AlphaFoldDB" id="A0A9Q0J8V5"/>
<accession>A0A9Q0J8V5</accession>
<evidence type="ECO:0000256" key="6">
    <source>
        <dbReference type="SAM" id="Phobius"/>
    </source>
</evidence>
<reference evidence="8" key="2">
    <citation type="journal article" date="2023" name="Plants (Basel)">
        <title>Annotation of the Turnera subulata (Passifloraceae) Draft Genome Reveals the S-Locus Evolved after the Divergence of Turneroideae from Passifloroideae in a Stepwise Manner.</title>
        <authorList>
            <person name="Henning P.M."/>
            <person name="Roalson E.H."/>
            <person name="Mir W."/>
            <person name="McCubbin A.G."/>
            <person name="Shore J.S."/>
        </authorList>
    </citation>
    <scope>NUCLEOTIDE SEQUENCE</scope>
    <source>
        <strain evidence="8">F60SS</strain>
    </source>
</reference>
<dbReference type="GO" id="GO:0005987">
    <property type="term" value="P:sucrose catabolic process"/>
    <property type="evidence" value="ECO:0007669"/>
    <property type="project" value="TreeGrafter"/>
</dbReference>
<dbReference type="EMBL" id="JAKUCV010005104">
    <property type="protein sequence ID" value="KAJ4832679.1"/>
    <property type="molecule type" value="Genomic_DNA"/>
</dbReference>
<feature type="domain" description="Cell division control protein 24 OB" evidence="7">
    <location>
        <begin position="147"/>
        <end position="184"/>
    </location>
</feature>
<dbReference type="GO" id="GO:0004575">
    <property type="term" value="F:sucrose alpha-glucosidase activity"/>
    <property type="evidence" value="ECO:0007669"/>
    <property type="project" value="TreeGrafter"/>
</dbReference>
<name>A0A9Q0J8V5_9ROSI</name>
<keyword evidence="6" id="KW-1133">Transmembrane helix</keyword>
<evidence type="ECO:0000256" key="4">
    <source>
        <dbReference type="RuleBase" id="RU367047"/>
    </source>
</evidence>
<keyword evidence="9" id="KW-1185">Reference proteome</keyword>
<evidence type="ECO:0000256" key="1">
    <source>
        <dbReference type="ARBA" id="ARBA00022801"/>
    </source>
</evidence>
<dbReference type="InterPro" id="IPR024746">
    <property type="entry name" value="Glyco_hydro_100"/>
</dbReference>
<comment type="catalytic activity">
    <reaction evidence="4">
        <text>Hydrolysis of terminal non-reducing beta-D-fructofuranoside residues in beta-D-fructofuranosides.</text>
        <dbReference type="EC" id="3.2.1.26"/>
    </reaction>
</comment>
<dbReference type="InterPro" id="IPR008928">
    <property type="entry name" value="6-hairpin_glycosidase_sf"/>
</dbReference>
<dbReference type="GO" id="GO:0009507">
    <property type="term" value="C:chloroplast"/>
    <property type="evidence" value="ECO:0007669"/>
    <property type="project" value="TreeGrafter"/>
</dbReference>
<comment type="function">
    <text evidence="4">Invertase that cleaves sucrose into glucose and fructose.</text>
</comment>
<feature type="compositionally biased region" description="Low complexity" evidence="5">
    <location>
        <begin position="53"/>
        <end position="65"/>
    </location>
</feature>
<dbReference type="PANTHER" id="PTHR31916:SF28">
    <property type="entry name" value="NEUTRAL_ALKALINE INVERTASE 3, CHLOROPLASTIC"/>
    <property type="match status" value="1"/>
</dbReference>
<dbReference type="Proteomes" id="UP001141552">
    <property type="component" value="Unassembled WGS sequence"/>
</dbReference>
<dbReference type="InterPro" id="IPR035201">
    <property type="entry name" value="Cdc24_OB1"/>
</dbReference>
<keyword evidence="6" id="KW-0812">Transmembrane</keyword>
<dbReference type="Gene3D" id="3.30.830.10">
    <property type="entry name" value="Metalloenzyme, LuxS/M16 peptidase-like"/>
    <property type="match status" value="1"/>
</dbReference>
<dbReference type="SUPFAM" id="SSF48208">
    <property type="entry name" value="Six-hairpin glycosidases"/>
    <property type="match status" value="1"/>
</dbReference>
<evidence type="ECO:0000313" key="8">
    <source>
        <dbReference type="EMBL" id="KAJ4832679.1"/>
    </source>
</evidence>
<sequence length="516" mass="57142">MQLQWSQLGPRTRELLLTHYSLLGMLSVLWADCFSRRRKMMMMMARKKKKKLSTATPTTLLRLPHLSPPSTPPLSSLLCHPHLSPPPSPPLSSVSSLSRRPPTPPSSFRRCCDHRDNGTSRFLLVFSRSSTMRGLSRRIGSRQFRSSIYTGPGWSWIVSRILKSCTGYSSGVPVAILQLDLYQLLPWYFWMLRYTTELDSFDKDFTMGTSGAVLHVLTGHGPGFFSSDLCLGNSDLHPVSKFHIKYVKPRFSKHKFKCSSYLQNHTGTLRLRSTDALNGTAPNPLEFENGQQAKPEKEGVTNGEVKQEREMLTSNGVGIGRDVPGKVTVDPMEEEAWELLRESMVYYCGSPVGTIAANDPTYSSVLNYDQVFIRDFIPSGIAFLLKGGYDIVRNFILHTLQLQVVSPEERIDYLSGLVLAGADTDPLGTPFSFSATHLALAFGVEGGWRAEKEAIILSVLQMLMGGGGSFPAGGPGKGMHSRLSPLTIQAFIGTYSADADHNVFKVLNDATKFPQI</sequence>
<dbReference type="GO" id="GO:0046872">
    <property type="term" value="F:metal ion binding"/>
    <property type="evidence" value="ECO:0007669"/>
    <property type="project" value="InterPro"/>
</dbReference>
<dbReference type="Pfam" id="PF17246">
    <property type="entry name" value="CDC24_OB1"/>
    <property type="match status" value="1"/>
</dbReference>
<feature type="compositionally biased region" description="Low complexity" evidence="5">
    <location>
        <begin position="91"/>
        <end position="100"/>
    </location>
</feature>